<feature type="domain" description="RZ-type" evidence="11">
    <location>
        <begin position="1790"/>
        <end position="1866"/>
    </location>
</feature>
<keyword evidence="3 8" id="KW-0479">Metal-binding</keyword>
<evidence type="ECO:0000259" key="10">
    <source>
        <dbReference type="PROSITE" id="PS50103"/>
    </source>
</evidence>
<reference evidence="12 13" key="1">
    <citation type="submission" date="2016-10" db="EMBL/GenBank/DDBJ databases">
        <authorList>
            <person name="Varghese N."/>
        </authorList>
    </citation>
    <scope>NUCLEOTIDE SEQUENCE [LARGE SCALE GENOMIC DNA]</scope>
</reference>
<dbReference type="PROSITE" id="PS51981">
    <property type="entry name" value="ZF_RZ"/>
    <property type="match status" value="1"/>
</dbReference>
<dbReference type="EMBL" id="LT882680">
    <property type="protein sequence ID" value="SMY24994.1"/>
    <property type="molecule type" value="Genomic_DNA"/>
</dbReference>
<dbReference type="InterPro" id="IPR045055">
    <property type="entry name" value="DNA2/NAM7-like"/>
</dbReference>
<proteinExistence type="predicted"/>
<dbReference type="PANTHER" id="PTHR10887">
    <property type="entry name" value="DNA2/NAM7 HELICASE FAMILY"/>
    <property type="match status" value="1"/>
</dbReference>
<name>A0A1Y6LKK5_ZYMTR</name>
<dbReference type="InterPro" id="IPR041677">
    <property type="entry name" value="DNA2/NAM7_AAA_11"/>
</dbReference>
<feature type="domain" description="C3H1-type" evidence="10">
    <location>
        <begin position="2"/>
        <end position="29"/>
    </location>
</feature>
<dbReference type="Pfam" id="PF13086">
    <property type="entry name" value="AAA_11"/>
    <property type="match status" value="1"/>
</dbReference>
<dbReference type="Gene3D" id="4.10.1000.10">
    <property type="entry name" value="Zinc finger, CCCH-type"/>
    <property type="match status" value="1"/>
</dbReference>
<keyword evidence="4 8" id="KW-0863">Zinc-finger</keyword>
<evidence type="ECO:0000256" key="5">
    <source>
        <dbReference type="ARBA" id="ARBA00022806"/>
    </source>
</evidence>
<dbReference type="GO" id="GO:0031380">
    <property type="term" value="C:nuclear RNA-directed RNA polymerase complex"/>
    <property type="evidence" value="ECO:0007669"/>
    <property type="project" value="TreeGrafter"/>
</dbReference>
<dbReference type="SUPFAM" id="SSF52540">
    <property type="entry name" value="P-loop containing nucleoside triphosphate hydrolases"/>
    <property type="match status" value="1"/>
</dbReference>
<dbReference type="PANTHER" id="PTHR10887:SF445">
    <property type="entry name" value="NFX1-TYPE ZINC FINGER-CONTAINING PROTEIN 1"/>
    <property type="match status" value="1"/>
</dbReference>
<keyword evidence="5" id="KW-0378">Hydrolase</keyword>
<dbReference type="Gene3D" id="3.40.50.300">
    <property type="entry name" value="P-loop containing nucleotide triphosphate hydrolases"/>
    <property type="match status" value="2"/>
</dbReference>
<evidence type="ECO:0000256" key="3">
    <source>
        <dbReference type="ARBA" id="ARBA00022723"/>
    </source>
</evidence>
<protein>
    <recommendedName>
        <fullName evidence="14">NFX1-type zinc finger-containing protein 1</fullName>
    </recommendedName>
</protein>
<dbReference type="InterPro" id="IPR047187">
    <property type="entry name" value="SF1_C_Upf1"/>
</dbReference>
<evidence type="ECO:0000259" key="11">
    <source>
        <dbReference type="PROSITE" id="PS51981"/>
    </source>
</evidence>
<dbReference type="CDD" id="cd18808">
    <property type="entry name" value="SF1_C_Upf1"/>
    <property type="match status" value="1"/>
</dbReference>
<dbReference type="FunFam" id="3.40.50.300:FF:001660">
    <property type="entry name" value="NF-X1 finger and helicase protein, putative"/>
    <property type="match status" value="1"/>
</dbReference>
<keyword evidence="7" id="KW-0391">Immunity</keyword>
<dbReference type="InterPro" id="IPR046439">
    <property type="entry name" value="ZF_RZ_dom"/>
</dbReference>
<keyword evidence="5" id="KW-0347">Helicase</keyword>
<comment type="subcellular location">
    <subcellularLocation>
        <location evidence="1">Cytoplasm</location>
    </subcellularLocation>
</comment>
<dbReference type="PROSITE" id="PS50103">
    <property type="entry name" value="ZF_C3H1"/>
    <property type="match status" value="2"/>
</dbReference>
<dbReference type="GO" id="GO:0008270">
    <property type="term" value="F:zinc ion binding"/>
    <property type="evidence" value="ECO:0007669"/>
    <property type="project" value="UniProtKB-KW"/>
</dbReference>
<keyword evidence="2" id="KW-0963">Cytoplasm</keyword>
<evidence type="ECO:0000256" key="9">
    <source>
        <dbReference type="SAM" id="MobiDB-lite"/>
    </source>
</evidence>
<dbReference type="GO" id="GO:0005737">
    <property type="term" value="C:cytoplasm"/>
    <property type="evidence" value="ECO:0007669"/>
    <property type="project" value="UniProtKB-SubCell"/>
</dbReference>
<dbReference type="InterPro" id="IPR027417">
    <property type="entry name" value="P-loop_NTPase"/>
</dbReference>
<keyword evidence="6 8" id="KW-0862">Zinc</keyword>
<dbReference type="CDD" id="cd17936">
    <property type="entry name" value="EEXXEc_NFX1"/>
    <property type="match status" value="1"/>
</dbReference>
<dbReference type="SMART" id="SM00356">
    <property type="entry name" value="ZnF_C3H1"/>
    <property type="match status" value="2"/>
</dbReference>
<dbReference type="InterPro" id="IPR041679">
    <property type="entry name" value="DNA2/NAM7-like_C"/>
</dbReference>
<evidence type="ECO:0000256" key="1">
    <source>
        <dbReference type="ARBA" id="ARBA00004496"/>
    </source>
</evidence>
<dbReference type="Pfam" id="PF20173">
    <property type="entry name" value="ZnF_RZ-type"/>
    <property type="match status" value="1"/>
</dbReference>
<organism evidence="12 13">
    <name type="scientific">Zymoseptoria tritici ST99CH_1A5</name>
    <dbReference type="NCBI Taxonomy" id="1276529"/>
    <lineage>
        <taxon>Eukaryota</taxon>
        <taxon>Fungi</taxon>
        <taxon>Dikarya</taxon>
        <taxon>Ascomycota</taxon>
        <taxon>Pezizomycotina</taxon>
        <taxon>Dothideomycetes</taxon>
        <taxon>Dothideomycetidae</taxon>
        <taxon>Mycosphaerellales</taxon>
        <taxon>Mycosphaerellaceae</taxon>
        <taxon>Zymoseptoria</taxon>
    </lineage>
</organism>
<evidence type="ECO:0000256" key="8">
    <source>
        <dbReference type="PROSITE-ProRule" id="PRU00723"/>
    </source>
</evidence>
<accession>A0A1Y6LKK5</accession>
<evidence type="ECO:0008006" key="14">
    <source>
        <dbReference type="Google" id="ProtNLM"/>
    </source>
</evidence>
<dbReference type="Pfam" id="PF00642">
    <property type="entry name" value="zf-CCCH"/>
    <property type="match status" value="1"/>
</dbReference>
<feature type="region of interest" description="Disordered" evidence="9">
    <location>
        <begin position="61"/>
        <end position="81"/>
    </location>
</feature>
<evidence type="ECO:0000256" key="4">
    <source>
        <dbReference type="ARBA" id="ARBA00022771"/>
    </source>
</evidence>
<keyword evidence="5" id="KW-0547">Nucleotide-binding</keyword>
<feature type="domain" description="C3H1-type" evidence="10">
    <location>
        <begin position="31"/>
        <end position="58"/>
    </location>
</feature>
<feature type="zinc finger region" description="C3H1-type" evidence="8">
    <location>
        <begin position="2"/>
        <end position="29"/>
    </location>
</feature>
<sequence>MAADPRPCFKFQQGNCKYGKKCKFSHSEIPASERKACVHFMKGRCDRGKACKWSHEKEDIEKAKTAEKAAPPSTVTSKTSESRMRDFKCRIPLPTGRAAPLGPALGDFWQQALVLVATEDGTVQETITLLAGEGGLLRVSEVLEQRFATFTTAQFARLLSTQLMPFLKVITHTNVLSSLLLRAKVITIYNVIYAADGSGERAAALFSRLATHLLDLVVTDSATGDIELSEDHLEMLEAAIYAFTMMVECNVPARANPAFLPAARNFTTIFEVLPSSTLFATSKARNNLRKLQQLLGIGQALPDTTSGQHVLGARATFELAKELPGKLSEDGSRHDNDHDEIRKILILPTLQEIQSSRNEYLPFADPREWHIKGMPGLLDRNFRLLREDTVGQLRDAAKSELERLQNPFAQAETKHRGARIFVYNDVQIVSAAFDNYHGMHFAMRFSRPSGNHQRSKGGREEWWELSRRLGQDALICLLGSSGSATFFVVLAQGRDALKPTQLQKNFDLTSDPENAYVVVKPVDPHFDFLALLNAFSKESETTHSIVEFPGVLLPAFEPTLRALQRISESLDTPFPSILAPVSAPDDPSKEMTVPPPTYATRPGFRFNLSKITTGAEQFSFAPTDDIDNATAQLADKSSLDLGQARAVVSSLSRCFAAIQGPPGTGKSYTGVQLIRVLLANKTTTAIGPIIVCTQTNHALDAILERSVDDQVPGIVRIGGRSKSDRLADVNLVALTRQVERTKTEKSDNWELRQALEEETEVIERLLDDFEHVNSDKALEAHLERCYKDHHLQLFGSEDDDGFITVKHKKSSVIDDWLSKNLPHQGRRVRSVHELHHARLFQMTGEERKLMLRFWRTEMANDLDNKLQHSRSTFARLTDKIEIIRTEQKLRVLRQASIIGITTSGLARNLELLRNVNPKVLICEEAGEVLEAHLLTALLPSVEHCILIGDHQQLRPQVQNYDLSTESRNGGQYALDLSLFERLVQPMDTFAQPLPFSTLEVQRRMHPSISQLVRQTQYPRLQDDPRVSTYPEVVGMRRRLFWMHHEELEDDRSDGNATSRTNEFEVEMIAALVKHLAQQGVYKPSDIAVITPYLGQLRKLRAKLSSTHAILLNDRDVDELAKTDLDADEVQPEAQQVASKGNLTQAIRLATVDNFQGEEAKSPSIAWQCAIPHHSETLLTFRLQLLVVLVSLVRSNQNNAPGFLRTPNRINVLLSRAQHGMYILGNTNTTESVPMWQAVTEILQNDGNLGDALELCCPRHQDKAMLVQSPEDFARLSPEAGCDLLCDKQLDCGHSCVAKCHSEMLHGAFHCMKACTRPRKGCEHVCPDPCGDKCDPLCRVIIKDVEVTLACGHKKKDLHCFEFQDQKSVLCTEQVIKTIPGCKHTVKVPCHVDVEQEYYTCFADCGEILSCEVCPTAVFCQTHGSDSIKSSKADLLEFTLYEDIDLNIDPCIFTPCGHVFTVDSLDGTMDMHSHYEVNPLTGALVGLKKSAEPFSMDEVKACPECRGSLTGIARYGRIVRRALLDESAKKLTAWSNSKHQNFSTRLAALQDVLMSTVDSKPKLTQDLVIAGLPSKQFQTIKDGRTYRRYPKLFVLINDLTNFVKKLSKDEQPYQRVHDLVEVARRQQTSVADGIAAFEFGSEELQLREHLQASNLLNRAFLVLLGDVISVHNSIPIKDRGSLRINLSANRQSCDEVIKEAIASKNFRQQAEASVIWTKFAAMECGVKASEEDDPGQQHRLDALRERVLEHLEDVEEICAQQAKLAAGTEEHPMQRILDEVAEVRKMMREGISSSEMRMVVAAMAKTWLGTGHWYRCENSHPFTVGECGMPMQLAKCPECGAGVGGEHHRSTAGVTHARDIEEEFGGMTL</sequence>
<evidence type="ECO:0000256" key="7">
    <source>
        <dbReference type="ARBA" id="ARBA00022859"/>
    </source>
</evidence>
<dbReference type="GO" id="GO:0031048">
    <property type="term" value="P:regulatory ncRNA-mediated heterochromatin formation"/>
    <property type="evidence" value="ECO:0007669"/>
    <property type="project" value="TreeGrafter"/>
</dbReference>
<dbReference type="InterPro" id="IPR000571">
    <property type="entry name" value="Znf_CCCH"/>
</dbReference>
<evidence type="ECO:0000256" key="2">
    <source>
        <dbReference type="ARBA" id="ARBA00022490"/>
    </source>
</evidence>
<dbReference type="GO" id="GO:0002376">
    <property type="term" value="P:immune system process"/>
    <property type="evidence" value="ECO:0007669"/>
    <property type="project" value="UniProtKB-KW"/>
</dbReference>
<evidence type="ECO:0000256" key="6">
    <source>
        <dbReference type="ARBA" id="ARBA00022833"/>
    </source>
</evidence>
<dbReference type="GO" id="GO:0004386">
    <property type="term" value="F:helicase activity"/>
    <property type="evidence" value="ECO:0007669"/>
    <property type="project" value="InterPro"/>
</dbReference>
<feature type="zinc finger region" description="C3H1-type" evidence="8">
    <location>
        <begin position="31"/>
        <end position="58"/>
    </location>
</feature>
<evidence type="ECO:0000313" key="12">
    <source>
        <dbReference type="EMBL" id="SMY24994.1"/>
    </source>
</evidence>
<gene>
    <name evidence="12" type="ORF">ZT1A5_G6436</name>
</gene>
<evidence type="ECO:0000313" key="13">
    <source>
        <dbReference type="Proteomes" id="UP000215453"/>
    </source>
</evidence>
<dbReference type="Proteomes" id="UP000215453">
    <property type="component" value="Chromosome 5"/>
</dbReference>
<keyword evidence="5" id="KW-0067">ATP-binding</keyword>
<dbReference type="Pfam" id="PF13087">
    <property type="entry name" value="AAA_12"/>
    <property type="match status" value="2"/>
</dbReference>
<dbReference type="CDD" id="cd06008">
    <property type="entry name" value="NF-X1-zinc-finger"/>
    <property type="match status" value="1"/>
</dbReference>